<keyword evidence="6" id="KW-0046">Antibiotic resistance</keyword>
<evidence type="ECO:0000256" key="3">
    <source>
        <dbReference type="ARBA" id="ARBA00022692"/>
    </source>
</evidence>
<dbReference type="PANTHER" id="PTHR42718">
    <property type="entry name" value="MAJOR FACILITATOR SUPERFAMILY MULTIDRUG TRANSPORTER MFSC"/>
    <property type="match status" value="1"/>
</dbReference>
<protein>
    <submittedName>
        <fullName evidence="9">MFS transporter</fullName>
    </submittedName>
</protein>
<dbReference type="GO" id="GO:0005886">
    <property type="term" value="C:plasma membrane"/>
    <property type="evidence" value="ECO:0007669"/>
    <property type="project" value="UniProtKB-SubCell"/>
</dbReference>
<name>A0A7H1B9Q6_9ACTN</name>
<dbReference type="PRINTS" id="PR00173">
    <property type="entry name" value="EDTRNSPORT"/>
</dbReference>
<evidence type="ECO:0000259" key="8">
    <source>
        <dbReference type="PROSITE" id="PS50850"/>
    </source>
</evidence>
<keyword evidence="5 7" id="KW-0472">Membrane</keyword>
<keyword evidence="10" id="KW-1185">Reference proteome</keyword>
<dbReference type="Proteomes" id="UP000516428">
    <property type="component" value="Chromosome"/>
</dbReference>
<feature type="transmembrane region" description="Helical" evidence="7">
    <location>
        <begin position="411"/>
        <end position="430"/>
    </location>
</feature>
<feature type="transmembrane region" description="Helical" evidence="7">
    <location>
        <begin position="108"/>
        <end position="128"/>
    </location>
</feature>
<accession>A0A7H1B9Q6</accession>
<keyword evidence="3 7" id="KW-0812">Transmembrane</keyword>
<evidence type="ECO:0000313" key="10">
    <source>
        <dbReference type="Proteomes" id="UP000516428"/>
    </source>
</evidence>
<reference evidence="9 10" key="1">
    <citation type="submission" date="2020-09" db="EMBL/GenBank/DDBJ databases">
        <title>A novel species.</title>
        <authorList>
            <person name="Gao J."/>
        </authorList>
    </citation>
    <scope>NUCLEOTIDE SEQUENCE [LARGE SCALE GENOMIC DNA]</scope>
    <source>
        <strain evidence="9 10">CRXT-Y-14</strain>
    </source>
</reference>
<feature type="transmembrane region" description="Helical" evidence="7">
    <location>
        <begin position="311"/>
        <end position="330"/>
    </location>
</feature>
<feature type="transmembrane region" description="Helical" evidence="7">
    <location>
        <begin position="442"/>
        <end position="464"/>
    </location>
</feature>
<feature type="transmembrane region" description="Helical" evidence="7">
    <location>
        <begin position="272"/>
        <end position="291"/>
    </location>
</feature>
<dbReference type="InterPro" id="IPR020846">
    <property type="entry name" value="MFS_dom"/>
</dbReference>
<evidence type="ECO:0000256" key="5">
    <source>
        <dbReference type="ARBA" id="ARBA00023136"/>
    </source>
</evidence>
<feature type="transmembrane region" description="Helical" evidence="7">
    <location>
        <begin position="52"/>
        <end position="71"/>
    </location>
</feature>
<dbReference type="RefSeq" id="WP_188338156.1">
    <property type="nucleotide sequence ID" value="NZ_CP061281.1"/>
</dbReference>
<evidence type="ECO:0000256" key="4">
    <source>
        <dbReference type="ARBA" id="ARBA00022989"/>
    </source>
</evidence>
<dbReference type="Pfam" id="PF07690">
    <property type="entry name" value="MFS_1"/>
    <property type="match status" value="1"/>
</dbReference>
<feature type="transmembrane region" description="Helical" evidence="7">
    <location>
        <begin position="202"/>
        <end position="222"/>
    </location>
</feature>
<dbReference type="InterPro" id="IPR036259">
    <property type="entry name" value="MFS_trans_sf"/>
</dbReference>
<dbReference type="GO" id="GO:0046677">
    <property type="term" value="P:response to antibiotic"/>
    <property type="evidence" value="ECO:0007669"/>
    <property type="project" value="UniProtKB-KW"/>
</dbReference>
<feature type="transmembrane region" description="Helical" evidence="7">
    <location>
        <begin position="342"/>
        <end position="362"/>
    </location>
</feature>
<feature type="transmembrane region" description="Helical" evidence="7">
    <location>
        <begin position="83"/>
        <end position="102"/>
    </location>
</feature>
<dbReference type="KEGG" id="sxn:IAG42_18915"/>
<feature type="transmembrane region" description="Helical" evidence="7">
    <location>
        <begin position="170"/>
        <end position="190"/>
    </location>
</feature>
<feature type="domain" description="Major facilitator superfamily (MFS) profile" evidence="8">
    <location>
        <begin position="17"/>
        <end position="469"/>
    </location>
</feature>
<dbReference type="GO" id="GO:0022857">
    <property type="term" value="F:transmembrane transporter activity"/>
    <property type="evidence" value="ECO:0007669"/>
    <property type="project" value="InterPro"/>
</dbReference>
<dbReference type="PANTHER" id="PTHR42718:SF9">
    <property type="entry name" value="MAJOR FACILITATOR SUPERFAMILY MULTIDRUG TRANSPORTER MFSC"/>
    <property type="match status" value="1"/>
</dbReference>
<evidence type="ECO:0000256" key="6">
    <source>
        <dbReference type="ARBA" id="ARBA00023251"/>
    </source>
</evidence>
<dbReference type="AlphaFoldDB" id="A0A7H1B9Q6"/>
<sequence length="494" mass="49721">MEASKPGAAPTGHPGRIVAVLAFGGIVASVMQTLVVPLLGELPRILGTSRSNATWVVTVTLLAGAVATPIMGRLGDLYGKRRMLLVSTVPLIAGSVVAALASGLTTMVVGRGLQGLGVGLVPLGISLLRDLVPPEKLGTSIALMSASLGIGGALGLPFASAIADYGSWRVLFWVSAGLSVAIAALLKFAVPDTERRAPVTGGFDYVGAVALGAGLVALLLAVSKGADWGWGSGTTLGLFAVAVVVLLGWGLWELRVPEPMVDLRTTARPRVLLTNAASVVVGFAMYASSLIVPQLLQLPKETGYGLGQSMMAMGLWMMPGGLMMMAVAPLGGKLSGKHGPKVTLLLGSVVIAIGYGISGFLMSSAWQLTLVMCVITAGVGFAYGAMPALIMSGVPQSETAAANSFNTLMRSIGTSASAAVIGVVLSQMTVSGGGFTLPSEDAFRTGMLIGCGVAVIGALITLAIPYRAAEVGAAGGEAGVSAEAAAARPGAARS</sequence>
<dbReference type="CDD" id="cd17504">
    <property type="entry name" value="MFS_MMR_MDR_like"/>
    <property type="match status" value="1"/>
</dbReference>
<dbReference type="InterPro" id="IPR011701">
    <property type="entry name" value="MFS"/>
</dbReference>
<dbReference type="PROSITE" id="PS50850">
    <property type="entry name" value="MFS"/>
    <property type="match status" value="1"/>
</dbReference>
<dbReference type="SUPFAM" id="SSF103473">
    <property type="entry name" value="MFS general substrate transporter"/>
    <property type="match status" value="1"/>
</dbReference>
<dbReference type="EMBL" id="CP061281">
    <property type="protein sequence ID" value="QNS05461.1"/>
    <property type="molecule type" value="Genomic_DNA"/>
</dbReference>
<feature type="transmembrane region" description="Helical" evidence="7">
    <location>
        <begin position="20"/>
        <end position="40"/>
    </location>
</feature>
<evidence type="ECO:0000256" key="7">
    <source>
        <dbReference type="SAM" id="Phobius"/>
    </source>
</evidence>
<feature type="transmembrane region" description="Helical" evidence="7">
    <location>
        <begin position="140"/>
        <end position="158"/>
    </location>
</feature>
<keyword evidence="2" id="KW-0813">Transport</keyword>
<evidence type="ECO:0000256" key="1">
    <source>
        <dbReference type="ARBA" id="ARBA00004651"/>
    </source>
</evidence>
<organism evidence="9 10">
    <name type="scientific">Streptomyces xanthii</name>
    <dbReference type="NCBI Taxonomy" id="2768069"/>
    <lineage>
        <taxon>Bacteria</taxon>
        <taxon>Bacillati</taxon>
        <taxon>Actinomycetota</taxon>
        <taxon>Actinomycetes</taxon>
        <taxon>Kitasatosporales</taxon>
        <taxon>Streptomycetaceae</taxon>
        <taxon>Streptomyces</taxon>
    </lineage>
</organism>
<evidence type="ECO:0000256" key="2">
    <source>
        <dbReference type="ARBA" id="ARBA00022448"/>
    </source>
</evidence>
<comment type="subcellular location">
    <subcellularLocation>
        <location evidence="1">Cell membrane</location>
        <topology evidence="1">Multi-pass membrane protein</topology>
    </subcellularLocation>
</comment>
<feature type="transmembrane region" description="Helical" evidence="7">
    <location>
        <begin position="228"/>
        <end position="252"/>
    </location>
</feature>
<proteinExistence type="predicted"/>
<keyword evidence="4 7" id="KW-1133">Transmembrane helix</keyword>
<evidence type="ECO:0000313" key="9">
    <source>
        <dbReference type="EMBL" id="QNS05461.1"/>
    </source>
</evidence>
<dbReference type="Gene3D" id="1.20.1250.20">
    <property type="entry name" value="MFS general substrate transporter like domains"/>
    <property type="match status" value="2"/>
</dbReference>
<feature type="transmembrane region" description="Helical" evidence="7">
    <location>
        <begin position="368"/>
        <end position="390"/>
    </location>
</feature>
<gene>
    <name evidence="9" type="ORF">IAG42_18915</name>
</gene>